<dbReference type="Proteomes" id="UP000288805">
    <property type="component" value="Unassembled WGS sequence"/>
</dbReference>
<evidence type="ECO:0000313" key="1">
    <source>
        <dbReference type="EMBL" id="RVW72325.1"/>
    </source>
</evidence>
<protein>
    <recommendedName>
        <fullName evidence="3">Endonuclease/exonuclease/phosphatase domain-containing protein</fullName>
    </recommendedName>
</protein>
<evidence type="ECO:0000313" key="2">
    <source>
        <dbReference type="Proteomes" id="UP000288805"/>
    </source>
</evidence>
<dbReference type="PANTHER" id="PTHR33710">
    <property type="entry name" value="BNAC02G09200D PROTEIN"/>
    <property type="match status" value="1"/>
</dbReference>
<dbReference type="AlphaFoldDB" id="A0A438GJF3"/>
<dbReference type="EMBL" id="QGNW01000417">
    <property type="protein sequence ID" value="RVW72325.1"/>
    <property type="molecule type" value="Genomic_DNA"/>
</dbReference>
<dbReference type="PANTHER" id="PTHR33710:SF64">
    <property type="entry name" value="ENDONUCLEASE_EXONUCLEASE_PHOSPHATASE DOMAIN-CONTAINING PROTEIN"/>
    <property type="match status" value="1"/>
</dbReference>
<proteinExistence type="predicted"/>
<sequence>MVRFPGERNKASRLSSFMRRFLEIIEELELRDLPLQGGLFTRRGGLNNQSQSRLDRFLVYKGWECHFNGAIQCLLLRPVSDHFPIVLDSGGLSWGGFNIRGSYSFILIEKLKALKANLKRWNKKVFGNVTVNKELALNQVAFWDAEEGTRVLSLEE</sequence>
<comment type="caution">
    <text evidence="1">The sequence shown here is derived from an EMBL/GenBank/DDBJ whole genome shotgun (WGS) entry which is preliminary data.</text>
</comment>
<dbReference type="SUPFAM" id="SSF56219">
    <property type="entry name" value="DNase I-like"/>
    <property type="match status" value="1"/>
</dbReference>
<evidence type="ECO:0008006" key="3">
    <source>
        <dbReference type="Google" id="ProtNLM"/>
    </source>
</evidence>
<name>A0A438GJF3_VITVI</name>
<dbReference type="InterPro" id="IPR036691">
    <property type="entry name" value="Endo/exonu/phosph_ase_sf"/>
</dbReference>
<gene>
    <name evidence="1" type="ORF">CK203_055437</name>
</gene>
<accession>A0A438GJF3</accession>
<dbReference type="Gene3D" id="3.60.10.10">
    <property type="entry name" value="Endonuclease/exonuclease/phosphatase"/>
    <property type="match status" value="1"/>
</dbReference>
<organism evidence="1 2">
    <name type="scientific">Vitis vinifera</name>
    <name type="common">Grape</name>
    <dbReference type="NCBI Taxonomy" id="29760"/>
    <lineage>
        <taxon>Eukaryota</taxon>
        <taxon>Viridiplantae</taxon>
        <taxon>Streptophyta</taxon>
        <taxon>Embryophyta</taxon>
        <taxon>Tracheophyta</taxon>
        <taxon>Spermatophyta</taxon>
        <taxon>Magnoliopsida</taxon>
        <taxon>eudicotyledons</taxon>
        <taxon>Gunneridae</taxon>
        <taxon>Pentapetalae</taxon>
        <taxon>rosids</taxon>
        <taxon>Vitales</taxon>
        <taxon>Vitaceae</taxon>
        <taxon>Viteae</taxon>
        <taxon>Vitis</taxon>
    </lineage>
</organism>
<reference evidence="1 2" key="1">
    <citation type="journal article" date="2018" name="PLoS Genet.">
        <title>Population sequencing reveals clonal diversity and ancestral inbreeding in the grapevine cultivar Chardonnay.</title>
        <authorList>
            <person name="Roach M.J."/>
            <person name="Johnson D.L."/>
            <person name="Bohlmann J."/>
            <person name="van Vuuren H.J."/>
            <person name="Jones S.J."/>
            <person name="Pretorius I.S."/>
            <person name="Schmidt S.A."/>
            <person name="Borneman A.R."/>
        </authorList>
    </citation>
    <scope>NUCLEOTIDE SEQUENCE [LARGE SCALE GENOMIC DNA]</scope>
    <source>
        <strain evidence="2">cv. Chardonnay</strain>
        <tissue evidence="1">Leaf</tissue>
    </source>
</reference>